<dbReference type="InterPro" id="IPR010651">
    <property type="entry name" value="Sugar_transport"/>
</dbReference>
<proteinExistence type="inferred from homology"/>
<keyword evidence="3 7" id="KW-0812">Transmembrane</keyword>
<feature type="transmembrane region" description="Helical" evidence="7">
    <location>
        <begin position="320"/>
        <end position="344"/>
    </location>
</feature>
<evidence type="ECO:0000313" key="9">
    <source>
        <dbReference type="Proteomes" id="UP001530400"/>
    </source>
</evidence>
<protein>
    <recommendedName>
        <fullName evidence="10">EamA domain-containing protein</fullName>
    </recommendedName>
</protein>
<evidence type="ECO:0000256" key="1">
    <source>
        <dbReference type="ARBA" id="ARBA00004141"/>
    </source>
</evidence>
<feature type="transmembrane region" description="Helical" evidence="7">
    <location>
        <begin position="42"/>
        <end position="62"/>
    </location>
</feature>
<dbReference type="GO" id="GO:0016020">
    <property type="term" value="C:membrane"/>
    <property type="evidence" value="ECO:0007669"/>
    <property type="project" value="UniProtKB-SubCell"/>
</dbReference>
<dbReference type="PANTHER" id="PTHR16119:SF17">
    <property type="entry name" value="TRANSMEMBRANE PROTEIN 144"/>
    <property type="match status" value="1"/>
</dbReference>
<evidence type="ECO:0000256" key="3">
    <source>
        <dbReference type="ARBA" id="ARBA00022692"/>
    </source>
</evidence>
<keyword evidence="4 7" id="KW-1133">Transmembrane helix</keyword>
<evidence type="ECO:0008006" key="10">
    <source>
        <dbReference type="Google" id="ProtNLM"/>
    </source>
</evidence>
<dbReference type="InterPro" id="IPR012435">
    <property type="entry name" value="TMEM144"/>
</dbReference>
<gene>
    <name evidence="8" type="ORF">ACHAWO_006342</name>
</gene>
<dbReference type="Pfam" id="PF07857">
    <property type="entry name" value="TMEM144"/>
    <property type="match status" value="2"/>
</dbReference>
<reference evidence="8 9" key="1">
    <citation type="submission" date="2024-10" db="EMBL/GenBank/DDBJ databases">
        <title>Updated reference genomes for cyclostephanoid diatoms.</title>
        <authorList>
            <person name="Roberts W.R."/>
            <person name="Alverson A.J."/>
        </authorList>
    </citation>
    <scope>NUCLEOTIDE SEQUENCE [LARGE SCALE GENOMIC DNA]</scope>
    <source>
        <strain evidence="8 9">AJA010-31</strain>
    </source>
</reference>
<organism evidence="8 9">
    <name type="scientific">Cyclotella atomus</name>
    <dbReference type="NCBI Taxonomy" id="382360"/>
    <lineage>
        <taxon>Eukaryota</taxon>
        <taxon>Sar</taxon>
        <taxon>Stramenopiles</taxon>
        <taxon>Ochrophyta</taxon>
        <taxon>Bacillariophyta</taxon>
        <taxon>Coscinodiscophyceae</taxon>
        <taxon>Thalassiosirophycidae</taxon>
        <taxon>Stephanodiscales</taxon>
        <taxon>Stephanodiscaceae</taxon>
        <taxon>Cyclotella</taxon>
    </lineage>
</organism>
<evidence type="ECO:0000256" key="5">
    <source>
        <dbReference type="ARBA" id="ARBA00023136"/>
    </source>
</evidence>
<dbReference type="AlphaFoldDB" id="A0ABD3NM52"/>
<feature type="transmembrane region" description="Helical" evidence="7">
    <location>
        <begin position="424"/>
        <end position="442"/>
    </location>
</feature>
<keyword evidence="5 7" id="KW-0472">Membrane</keyword>
<comment type="caution">
    <text evidence="8">The sequence shown here is derived from an EMBL/GenBank/DDBJ whole genome shotgun (WGS) entry which is preliminary data.</text>
</comment>
<evidence type="ECO:0000256" key="6">
    <source>
        <dbReference type="SAM" id="MobiDB-lite"/>
    </source>
</evidence>
<feature type="transmembrane region" description="Helical" evidence="7">
    <location>
        <begin position="68"/>
        <end position="88"/>
    </location>
</feature>
<comment type="subcellular location">
    <subcellularLocation>
        <location evidence="1">Membrane</location>
        <topology evidence="1">Multi-pass membrane protein</topology>
    </subcellularLocation>
</comment>
<dbReference type="PANTHER" id="PTHR16119">
    <property type="entry name" value="TRANSMEMBRANE PROTEIN 144"/>
    <property type="match status" value="1"/>
</dbReference>
<evidence type="ECO:0000256" key="7">
    <source>
        <dbReference type="SAM" id="Phobius"/>
    </source>
</evidence>
<dbReference type="EMBL" id="JALLPJ020001072">
    <property type="protein sequence ID" value="KAL3776988.1"/>
    <property type="molecule type" value="Genomic_DNA"/>
</dbReference>
<dbReference type="Proteomes" id="UP001530400">
    <property type="component" value="Unassembled WGS sequence"/>
</dbReference>
<sequence length="447" mass="48979">MIREQCSELCGYGAAIAAAFCFGSFGVPVKSKVASKLDVDPLVMQSYKSIMCFIFCWLILLLDEPLRFTPWGLVSGLFWVPGGVAGIFAIRNAGIAMAVGTWSSIIVLTSFTWGILVFEERVKSKSGAVGAVMMLICGLVGMAYFSGSKGNEDVVSDSTKEKRLKQLDIDGVDGQKSKLKAEAPQPKEEEGEEVADEEGMRKRQKINMKGTKVKGMKRKGGKLALDAPKEKSTGKALQSAPRSVPLTALEMESLLQSTPKEENSADLDKKNTISLFNGDIVLTRRQAGLIAAAFNGLWGGTNLVPLHFAAQAGYGGPSYVISFACGSMVVTIHLWLIRFLYELYRLDGEWGAAYNALPSFHIRQMWLQGMLSGFLYSLGNFMSIISVTYLGQGVGYSFTQFSMLVSGLWGIFKFEEIKGQDRITNWFFSAVTAVMGILWLCYEHSSF</sequence>
<feature type="transmembrane region" description="Helical" evidence="7">
    <location>
        <begin position="95"/>
        <end position="116"/>
    </location>
</feature>
<feature type="region of interest" description="Disordered" evidence="6">
    <location>
        <begin position="175"/>
        <end position="201"/>
    </location>
</feature>
<feature type="transmembrane region" description="Helical" evidence="7">
    <location>
        <begin position="12"/>
        <end position="30"/>
    </location>
</feature>
<accession>A0ABD3NM52</accession>
<name>A0ABD3NM52_9STRA</name>
<keyword evidence="9" id="KW-1185">Reference proteome</keyword>
<feature type="transmembrane region" description="Helical" evidence="7">
    <location>
        <begin position="365"/>
        <end position="387"/>
    </location>
</feature>
<comment type="similarity">
    <text evidence="2">Belongs to the TMEM144 family.</text>
</comment>
<evidence type="ECO:0000313" key="8">
    <source>
        <dbReference type="EMBL" id="KAL3776988.1"/>
    </source>
</evidence>
<feature type="transmembrane region" description="Helical" evidence="7">
    <location>
        <begin position="287"/>
        <end position="308"/>
    </location>
</feature>
<evidence type="ECO:0000256" key="2">
    <source>
        <dbReference type="ARBA" id="ARBA00005731"/>
    </source>
</evidence>
<evidence type="ECO:0000256" key="4">
    <source>
        <dbReference type="ARBA" id="ARBA00022989"/>
    </source>
</evidence>
<feature type="compositionally biased region" description="Basic and acidic residues" evidence="6">
    <location>
        <begin position="175"/>
        <end position="188"/>
    </location>
</feature>